<dbReference type="AlphaFoldDB" id="A0A0B6YQQ5"/>
<gene>
    <name evidence="1" type="primary">ORF33114</name>
</gene>
<reference evidence="1" key="1">
    <citation type="submission" date="2014-12" db="EMBL/GenBank/DDBJ databases">
        <title>Insight into the proteome of Arion vulgaris.</title>
        <authorList>
            <person name="Aradska J."/>
            <person name="Bulat T."/>
            <person name="Smidak R."/>
            <person name="Sarate P."/>
            <person name="Gangsoo J."/>
            <person name="Sialana F."/>
            <person name="Bilban M."/>
            <person name="Lubec G."/>
        </authorList>
    </citation>
    <scope>NUCLEOTIDE SEQUENCE</scope>
    <source>
        <tissue evidence="1">Skin</tissue>
    </source>
</reference>
<protein>
    <submittedName>
        <fullName evidence="1">Uncharacterized protein</fullName>
    </submittedName>
</protein>
<feature type="non-terminal residue" evidence="1">
    <location>
        <position position="69"/>
    </location>
</feature>
<sequence>LNQQVDQIQKNFNKMLTRTIGIGEGNVFDDHTLHVQEKELRTVILGQSNAPAKRNVGIECRPSTRDVGV</sequence>
<accession>A0A0B6YQQ5</accession>
<dbReference type="EMBL" id="HACG01011577">
    <property type="protein sequence ID" value="CEK58442.1"/>
    <property type="molecule type" value="Transcribed_RNA"/>
</dbReference>
<organism evidence="1">
    <name type="scientific">Arion vulgaris</name>
    <dbReference type="NCBI Taxonomy" id="1028688"/>
    <lineage>
        <taxon>Eukaryota</taxon>
        <taxon>Metazoa</taxon>
        <taxon>Spiralia</taxon>
        <taxon>Lophotrochozoa</taxon>
        <taxon>Mollusca</taxon>
        <taxon>Gastropoda</taxon>
        <taxon>Heterobranchia</taxon>
        <taxon>Euthyneura</taxon>
        <taxon>Panpulmonata</taxon>
        <taxon>Eupulmonata</taxon>
        <taxon>Stylommatophora</taxon>
        <taxon>Helicina</taxon>
        <taxon>Arionoidea</taxon>
        <taxon>Arionidae</taxon>
        <taxon>Arion</taxon>
    </lineage>
</organism>
<evidence type="ECO:0000313" key="1">
    <source>
        <dbReference type="EMBL" id="CEK58442.1"/>
    </source>
</evidence>
<name>A0A0B6YQQ5_9EUPU</name>
<proteinExistence type="predicted"/>
<feature type="non-terminal residue" evidence="1">
    <location>
        <position position="1"/>
    </location>
</feature>